<evidence type="ECO:0000256" key="3">
    <source>
        <dbReference type="ARBA" id="ARBA00022475"/>
    </source>
</evidence>
<feature type="transmembrane region" description="Helical" evidence="8">
    <location>
        <begin position="85"/>
        <end position="109"/>
    </location>
</feature>
<keyword evidence="4 8" id="KW-0812">Transmembrane</keyword>
<evidence type="ECO:0000313" key="10">
    <source>
        <dbReference type="Proteomes" id="UP001347796"/>
    </source>
</evidence>
<comment type="caution">
    <text evidence="9">The sequence shown here is derived from an EMBL/GenBank/DDBJ whole genome shotgun (WGS) entry which is preliminary data.</text>
</comment>
<proteinExistence type="inferred from homology"/>
<evidence type="ECO:0000256" key="8">
    <source>
        <dbReference type="SAM" id="Phobius"/>
    </source>
</evidence>
<gene>
    <name evidence="9" type="ORF">SNE40_008790</name>
</gene>
<keyword evidence="6 8" id="KW-0472">Membrane</keyword>
<comment type="subcellular location">
    <subcellularLocation>
        <location evidence="1">Apical cell membrane</location>
        <topology evidence="1">Multi-pass membrane protein</topology>
    </subcellularLocation>
</comment>
<evidence type="ECO:0000256" key="7">
    <source>
        <dbReference type="SAM" id="MobiDB-lite"/>
    </source>
</evidence>
<dbReference type="NCBIfam" id="TIGR01013">
    <property type="entry name" value="2a58"/>
    <property type="match status" value="1"/>
</dbReference>
<keyword evidence="5 8" id="KW-1133">Transmembrane helix</keyword>
<dbReference type="GO" id="GO:0005436">
    <property type="term" value="F:sodium:phosphate symporter activity"/>
    <property type="evidence" value="ECO:0007669"/>
    <property type="project" value="InterPro"/>
</dbReference>
<evidence type="ECO:0000256" key="4">
    <source>
        <dbReference type="ARBA" id="ARBA00022692"/>
    </source>
</evidence>
<feature type="transmembrane region" description="Helical" evidence="8">
    <location>
        <begin position="507"/>
        <end position="526"/>
    </location>
</feature>
<feature type="transmembrane region" description="Helical" evidence="8">
    <location>
        <begin position="166"/>
        <end position="186"/>
    </location>
</feature>
<dbReference type="PANTHER" id="PTHR10010:SF46">
    <property type="entry name" value="SODIUM-DEPENDENT PHOSPHATE TRANSPORT PROTEIN 2B"/>
    <property type="match status" value="1"/>
</dbReference>
<sequence length="671" mass="73791">MDKEKEFRAQERNGYDMEKGKVNPAYTNGNGDMMKCKINDENGVVIVEEEEDPWKVSAVVVSQTPFTELDSVGKVKRVVGMTVRVILVIACLYFFICSLDFLSSAFKLLGGKKAGEVFRNNEILKNPVAGLMMGVLVTVLVQSSSTSTSIIISMVGAQILPIRSSIPIIMGANIGTSVTNTIVALGQITNKNDFRRAFAGATVHDMFNWLAVIVLLPLEVITGYLFHLSEAIIKSLPLETNKAAKKDLLKVITKPFTQLIIQVDSKGITKIATNTHAVDAVKLMKSCCDKTKPEDCCSDDFNSTISQYTEPMRRQFCDTMQANCFKAPLNTSTANCLSSWVDATNANETDTFNCNAFTKNHTTTCYEPCEYAFKGLDEHIGEEGVGAILLVVALAILCICLVVIVKMLHQLLRGQLAVLIKKFINAEFPGKLAYCTGYIAILLGAGLTILVQSSSIFTSTLTPLVGMGVIEIDRMYPLTLGANIGTTTTGLLSALAQDSDTIADSLQVAFCHLFFNISGILIFYPLPFFRPPIPLAKFLGNQTAKYRWFAIVYIFSMFFIFPALIFALSVPGWYVLAGVMIPVVVFCIIVAFINCLQRTKPGCLPPVLRNWYFLPEPLRSLKPIDRCFTKCKCCRPKEDEGDKSAIQMDRNGHSNGQVGQDNPGYAVNTHL</sequence>
<dbReference type="InterPro" id="IPR003841">
    <property type="entry name" value="Na/Pi_transpt"/>
</dbReference>
<feature type="region of interest" description="Disordered" evidence="7">
    <location>
        <begin position="644"/>
        <end position="671"/>
    </location>
</feature>
<dbReference type="NCBIfam" id="NF037997">
    <property type="entry name" value="Na_Pi_symport"/>
    <property type="match status" value="1"/>
</dbReference>
<keyword evidence="10" id="KW-1185">Reference proteome</keyword>
<name>A0AAN8JS60_PATCE</name>
<feature type="transmembrane region" description="Helical" evidence="8">
    <location>
        <begin position="573"/>
        <end position="596"/>
    </location>
</feature>
<dbReference type="Pfam" id="PF02690">
    <property type="entry name" value="Na_Pi_cotrans"/>
    <property type="match status" value="2"/>
</dbReference>
<comment type="similarity">
    <text evidence="2">Belongs to the SLC34A transporter family.</text>
</comment>
<accession>A0AAN8JS60</accession>
<dbReference type="EMBL" id="JAZGQO010000007">
    <property type="protein sequence ID" value="KAK6180804.1"/>
    <property type="molecule type" value="Genomic_DNA"/>
</dbReference>
<evidence type="ECO:0000313" key="9">
    <source>
        <dbReference type="EMBL" id="KAK6180804.1"/>
    </source>
</evidence>
<feature type="transmembrane region" description="Helical" evidence="8">
    <location>
        <begin position="206"/>
        <end position="226"/>
    </location>
</feature>
<dbReference type="AlphaFoldDB" id="A0AAN8JS60"/>
<keyword evidence="3" id="KW-1003">Cell membrane</keyword>
<reference evidence="9 10" key="1">
    <citation type="submission" date="2024-01" db="EMBL/GenBank/DDBJ databases">
        <title>The genome of the rayed Mediterranean limpet Patella caerulea (Linnaeus, 1758).</title>
        <authorList>
            <person name="Anh-Thu Weber A."/>
            <person name="Halstead-Nussloch G."/>
        </authorList>
    </citation>
    <scope>NUCLEOTIDE SEQUENCE [LARGE SCALE GENOMIC DNA]</scope>
    <source>
        <strain evidence="9">AATW-2023a</strain>
        <tissue evidence="9">Whole specimen</tissue>
    </source>
</reference>
<evidence type="ECO:0000256" key="1">
    <source>
        <dbReference type="ARBA" id="ARBA00004424"/>
    </source>
</evidence>
<evidence type="ECO:0000256" key="6">
    <source>
        <dbReference type="ARBA" id="ARBA00023136"/>
    </source>
</evidence>
<dbReference type="Proteomes" id="UP001347796">
    <property type="component" value="Unassembled WGS sequence"/>
</dbReference>
<protein>
    <submittedName>
        <fullName evidence="9">Uncharacterized protein</fullName>
    </submittedName>
</protein>
<feature type="transmembrane region" description="Helical" evidence="8">
    <location>
        <begin position="438"/>
        <end position="464"/>
    </location>
</feature>
<feature type="transmembrane region" description="Helical" evidence="8">
    <location>
        <begin position="546"/>
        <end position="567"/>
    </location>
</feature>
<dbReference type="GO" id="GO:0016324">
    <property type="term" value="C:apical plasma membrane"/>
    <property type="evidence" value="ECO:0007669"/>
    <property type="project" value="UniProtKB-SubCell"/>
</dbReference>
<feature type="transmembrane region" description="Helical" evidence="8">
    <location>
        <begin position="384"/>
        <end position="405"/>
    </location>
</feature>
<organism evidence="9 10">
    <name type="scientific">Patella caerulea</name>
    <name type="common">Rayed Mediterranean limpet</name>
    <dbReference type="NCBI Taxonomy" id="87958"/>
    <lineage>
        <taxon>Eukaryota</taxon>
        <taxon>Metazoa</taxon>
        <taxon>Spiralia</taxon>
        <taxon>Lophotrochozoa</taxon>
        <taxon>Mollusca</taxon>
        <taxon>Gastropoda</taxon>
        <taxon>Patellogastropoda</taxon>
        <taxon>Patelloidea</taxon>
        <taxon>Patellidae</taxon>
        <taxon>Patella</taxon>
    </lineage>
</organism>
<evidence type="ECO:0000256" key="5">
    <source>
        <dbReference type="ARBA" id="ARBA00022989"/>
    </source>
</evidence>
<dbReference type="PANTHER" id="PTHR10010">
    <property type="entry name" value="SOLUTE CARRIER FAMILY 34 SODIUM PHOSPHATE , MEMBER 2-RELATED"/>
    <property type="match status" value="1"/>
</dbReference>
<dbReference type="GO" id="GO:0044341">
    <property type="term" value="P:sodium-dependent phosphate transport"/>
    <property type="evidence" value="ECO:0007669"/>
    <property type="project" value="InterPro"/>
</dbReference>
<evidence type="ECO:0000256" key="2">
    <source>
        <dbReference type="ARBA" id="ARBA00005808"/>
    </source>
</evidence>